<evidence type="ECO:0000256" key="1">
    <source>
        <dbReference type="ARBA" id="ARBA00022679"/>
    </source>
</evidence>
<evidence type="ECO:0000256" key="3">
    <source>
        <dbReference type="ARBA" id="ARBA00022777"/>
    </source>
</evidence>
<keyword evidence="2" id="KW-0547">Nucleotide-binding</keyword>
<evidence type="ECO:0000313" key="9">
    <source>
        <dbReference type="WBParaSite" id="ACRNAN_Path_1013.g3894.t1"/>
    </source>
</evidence>
<organism evidence="8 9">
    <name type="scientific">Acrobeloides nanus</name>
    <dbReference type="NCBI Taxonomy" id="290746"/>
    <lineage>
        <taxon>Eukaryota</taxon>
        <taxon>Metazoa</taxon>
        <taxon>Ecdysozoa</taxon>
        <taxon>Nematoda</taxon>
        <taxon>Chromadorea</taxon>
        <taxon>Rhabditida</taxon>
        <taxon>Tylenchina</taxon>
        <taxon>Cephalobomorpha</taxon>
        <taxon>Cephaloboidea</taxon>
        <taxon>Cephalobidae</taxon>
        <taxon>Acrobeloides</taxon>
    </lineage>
</organism>
<dbReference type="InterPro" id="IPR008266">
    <property type="entry name" value="Tyr_kinase_AS"/>
</dbReference>
<dbReference type="PROSITE" id="PS00109">
    <property type="entry name" value="PROTEIN_KINASE_TYR"/>
    <property type="match status" value="1"/>
</dbReference>
<dbReference type="GO" id="GO:0004708">
    <property type="term" value="F:MAP kinase kinase activity"/>
    <property type="evidence" value="ECO:0007669"/>
    <property type="project" value="UniProtKB-EC"/>
</dbReference>
<dbReference type="PROSITE" id="PS50011">
    <property type="entry name" value="PROTEIN_KINASE_DOM"/>
    <property type="match status" value="1"/>
</dbReference>
<keyword evidence="4" id="KW-0067">ATP-binding</keyword>
<feature type="domain" description="Protein kinase" evidence="7">
    <location>
        <begin position="1"/>
        <end position="184"/>
    </location>
</feature>
<dbReference type="WBParaSite" id="ACRNAN_Path_1013.g3894.t1">
    <property type="protein sequence ID" value="ACRNAN_Path_1013.g3894.t1"/>
    <property type="gene ID" value="ACRNAN_Path_1013.g3894"/>
</dbReference>
<reference evidence="9" key="1">
    <citation type="submission" date="2022-11" db="UniProtKB">
        <authorList>
            <consortium name="WormBaseParasite"/>
        </authorList>
    </citation>
    <scope>IDENTIFICATION</scope>
</reference>
<evidence type="ECO:0000256" key="4">
    <source>
        <dbReference type="ARBA" id="ARBA00022840"/>
    </source>
</evidence>
<name>A0A914BUF4_9BILA</name>
<dbReference type="Pfam" id="PF00069">
    <property type="entry name" value="Pkinase"/>
    <property type="match status" value="1"/>
</dbReference>
<accession>A0A914BUF4</accession>
<protein>
    <recommendedName>
        <fullName evidence="6">mitogen-activated protein kinase kinase</fullName>
        <ecNumber evidence="6">2.7.12.2</ecNumber>
    </recommendedName>
</protein>
<dbReference type="InterPro" id="IPR000719">
    <property type="entry name" value="Prot_kinase_dom"/>
</dbReference>
<dbReference type="Proteomes" id="UP000887540">
    <property type="component" value="Unplaced"/>
</dbReference>
<dbReference type="GO" id="GO:0005524">
    <property type="term" value="F:ATP binding"/>
    <property type="evidence" value="ECO:0007669"/>
    <property type="project" value="UniProtKB-KW"/>
</dbReference>
<dbReference type="InterPro" id="IPR011009">
    <property type="entry name" value="Kinase-like_dom_sf"/>
</dbReference>
<evidence type="ECO:0000256" key="5">
    <source>
        <dbReference type="ARBA" id="ARBA00038035"/>
    </source>
</evidence>
<keyword evidence="3" id="KW-0418">Kinase</keyword>
<comment type="similarity">
    <text evidence="5">Belongs to the protein kinase superfamily. STE Ser/Thr protein kinase family. MAP kinase kinase subfamily.</text>
</comment>
<dbReference type="PANTHER" id="PTHR48013:SF15">
    <property type="entry name" value="DUAL SPECIFICITY MITOGEN-ACTIVATED PROTEIN KINASE KINASE 4"/>
    <property type="match status" value="1"/>
</dbReference>
<dbReference type="PANTHER" id="PTHR48013">
    <property type="entry name" value="DUAL SPECIFICITY MITOGEN-ACTIVATED PROTEIN KINASE KINASE 5-RELATED"/>
    <property type="match status" value="1"/>
</dbReference>
<sequence length="208" mass="23955">MLFQEELLGYIIVSITDAIGYCKAHMIYHTDITPQNILVHHKGSIKLCDFGESKLLDKSPTSTFVGIVAYWPPERFDIFGAESHDEHKRNGIRADIWSFGISLLEIILGKLPFFDQNEVEGSREEWNAFKIYSKLSNTCFEDIIHAQQSKYSDNLLEFILLCLRKVDSRPQIEALKNCLVYQQYKSRTEIQIAKQLDKHGISQLLVNS</sequence>
<dbReference type="SMART" id="SM00220">
    <property type="entry name" value="S_TKc"/>
    <property type="match status" value="1"/>
</dbReference>
<dbReference type="SUPFAM" id="SSF56112">
    <property type="entry name" value="Protein kinase-like (PK-like)"/>
    <property type="match status" value="1"/>
</dbReference>
<evidence type="ECO:0000259" key="7">
    <source>
        <dbReference type="PROSITE" id="PS50011"/>
    </source>
</evidence>
<dbReference type="EC" id="2.7.12.2" evidence="6"/>
<keyword evidence="8" id="KW-1185">Reference proteome</keyword>
<dbReference type="AlphaFoldDB" id="A0A914BUF4"/>
<dbReference type="Gene3D" id="1.10.510.10">
    <property type="entry name" value="Transferase(Phosphotransferase) domain 1"/>
    <property type="match status" value="1"/>
</dbReference>
<keyword evidence="1" id="KW-0808">Transferase</keyword>
<evidence type="ECO:0000256" key="2">
    <source>
        <dbReference type="ARBA" id="ARBA00022741"/>
    </source>
</evidence>
<proteinExistence type="inferred from homology"/>
<evidence type="ECO:0000313" key="8">
    <source>
        <dbReference type="Proteomes" id="UP000887540"/>
    </source>
</evidence>
<evidence type="ECO:0000256" key="6">
    <source>
        <dbReference type="ARBA" id="ARBA00038999"/>
    </source>
</evidence>